<proteinExistence type="predicted"/>
<dbReference type="AlphaFoldDB" id="A0A9D4ELA3"/>
<comment type="caution">
    <text evidence="1">The sequence shown here is derived from an EMBL/GenBank/DDBJ whole genome shotgun (WGS) entry which is preliminary data.</text>
</comment>
<keyword evidence="2" id="KW-1185">Reference proteome</keyword>
<evidence type="ECO:0000313" key="2">
    <source>
        <dbReference type="Proteomes" id="UP000828390"/>
    </source>
</evidence>
<reference evidence="1" key="1">
    <citation type="journal article" date="2019" name="bioRxiv">
        <title>The Genome of the Zebra Mussel, Dreissena polymorpha: A Resource for Invasive Species Research.</title>
        <authorList>
            <person name="McCartney M.A."/>
            <person name="Auch B."/>
            <person name="Kono T."/>
            <person name="Mallez S."/>
            <person name="Zhang Y."/>
            <person name="Obille A."/>
            <person name="Becker A."/>
            <person name="Abrahante J.E."/>
            <person name="Garbe J."/>
            <person name="Badalamenti J.P."/>
            <person name="Herman A."/>
            <person name="Mangelson H."/>
            <person name="Liachko I."/>
            <person name="Sullivan S."/>
            <person name="Sone E.D."/>
            <person name="Koren S."/>
            <person name="Silverstein K.A.T."/>
            <person name="Beckman K.B."/>
            <person name="Gohl D.M."/>
        </authorList>
    </citation>
    <scope>NUCLEOTIDE SEQUENCE</scope>
    <source>
        <strain evidence="1">Duluth1</strain>
        <tissue evidence="1">Whole animal</tissue>
    </source>
</reference>
<gene>
    <name evidence="1" type="ORF">DPMN_160704</name>
</gene>
<protein>
    <submittedName>
        <fullName evidence="1">Uncharacterized protein</fullName>
    </submittedName>
</protein>
<name>A0A9D4ELA3_DREPO</name>
<dbReference type="Proteomes" id="UP000828390">
    <property type="component" value="Unassembled WGS sequence"/>
</dbReference>
<dbReference type="EMBL" id="JAIWYP010000008">
    <property type="protein sequence ID" value="KAH3782784.1"/>
    <property type="molecule type" value="Genomic_DNA"/>
</dbReference>
<evidence type="ECO:0000313" key="1">
    <source>
        <dbReference type="EMBL" id="KAH3782784.1"/>
    </source>
</evidence>
<organism evidence="1 2">
    <name type="scientific">Dreissena polymorpha</name>
    <name type="common">Zebra mussel</name>
    <name type="synonym">Mytilus polymorpha</name>
    <dbReference type="NCBI Taxonomy" id="45954"/>
    <lineage>
        <taxon>Eukaryota</taxon>
        <taxon>Metazoa</taxon>
        <taxon>Spiralia</taxon>
        <taxon>Lophotrochozoa</taxon>
        <taxon>Mollusca</taxon>
        <taxon>Bivalvia</taxon>
        <taxon>Autobranchia</taxon>
        <taxon>Heteroconchia</taxon>
        <taxon>Euheterodonta</taxon>
        <taxon>Imparidentia</taxon>
        <taxon>Neoheterodontei</taxon>
        <taxon>Myida</taxon>
        <taxon>Dreissenoidea</taxon>
        <taxon>Dreissenidae</taxon>
        <taxon>Dreissena</taxon>
    </lineage>
</organism>
<sequence>MVLSTSTPSTTTAKSAIHPPCKTDADCSVLVCSKQGEVPECHASVTSPTGLDCHCHVPERECFEDLDCVLECGPEATCDKNACHGNCTHF</sequence>
<reference evidence="1" key="2">
    <citation type="submission" date="2020-11" db="EMBL/GenBank/DDBJ databases">
        <authorList>
            <person name="McCartney M.A."/>
            <person name="Auch B."/>
            <person name="Kono T."/>
            <person name="Mallez S."/>
            <person name="Becker A."/>
            <person name="Gohl D.M."/>
            <person name="Silverstein K.A.T."/>
            <person name="Koren S."/>
            <person name="Bechman K.B."/>
            <person name="Herman A."/>
            <person name="Abrahante J.E."/>
            <person name="Garbe J."/>
        </authorList>
    </citation>
    <scope>NUCLEOTIDE SEQUENCE</scope>
    <source>
        <strain evidence="1">Duluth1</strain>
        <tissue evidence="1">Whole animal</tissue>
    </source>
</reference>
<accession>A0A9D4ELA3</accession>